<dbReference type="InterPro" id="IPR036927">
    <property type="entry name" value="Cyt_c_oxase-like_su1_sf"/>
</dbReference>
<keyword evidence="1" id="KW-0472">Membrane</keyword>
<sequence length="121" mass="13184">MQGLNTTPLHGHMASFGVYGMLGIGLMMFCLRGLTGERPWRTKLLRFSFWSLNIGLLLMGIMSLLPVGILQTMASMDTGCGMRAPPNFCTSLCCKSLCGLERLATPYLPRASSALRFSCSV</sequence>
<dbReference type="Gene3D" id="1.20.210.10">
    <property type="entry name" value="Cytochrome c oxidase-like, subunit I domain"/>
    <property type="match status" value="1"/>
</dbReference>
<evidence type="ECO:0000256" key="1">
    <source>
        <dbReference type="SAM" id="Phobius"/>
    </source>
</evidence>
<keyword evidence="1" id="KW-1133">Transmembrane helix</keyword>
<dbReference type="Proteomes" id="UP000031967">
    <property type="component" value="Unassembled WGS sequence"/>
</dbReference>
<dbReference type="Pfam" id="PF00115">
    <property type="entry name" value="COX1"/>
    <property type="match status" value="1"/>
</dbReference>
<dbReference type="InterPro" id="IPR000883">
    <property type="entry name" value="Cyt_C_Oxase_1"/>
</dbReference>
<accession>A0ABR5AKV5</accession>
<feature type="transmembrane region" description="Helical" evidence="1">
    <location>
        <begin position="16"/>
        <end position="35"/>
    </location>
</feature>
<protein>
    <submittedName>
        <fullName evidence="2">Uncharacterized protein</fullName>
    </submittedName>
</protein>
<proteinExistence type="predicted"/>
<keyword evidence="3" id="KW-1185">Reference proteome</keyword>
<name>A0ABR5AKV5_9BACL</name>
<reference evidence="2 3" key="1">
    <citation type="submission" date="2014-12" db="EMBL/GenBank/DDBJ databases">
        <title>Draft genome sequence of Paenibacillus kamchatkensis strain B-2647.</title>
        <authorList>
            <person name="Karlyshev A.V."/>
            <person name="Kudryashova E.B."/>
        </authorList>
    </citation>
    <scope>NUCLEOTIDE SEQUENCE [LARGE SCALE GENOMIC DNA]</scope>
    <source>
        <strain evidence="2 3">VKM B-2647</strain>
    </source>
</reference>
<gene>
    <name evidence="2" type="ORF">SD70_06140</name>
</gene>
<feature type="transmembrane region" description="Helical" evidence="1">
    <location>
        <begin position="47"/>
        <end position="70"/>
    </location>
</feature>
<keyword evidence="1" id="KW-0812">Transmembrane</keyword>
<evidence type="ECO:0000313" key="2">
    <source>
        <dbReference type="EMBL" id="KIL41685.1"/>
    </source>
</evidence>
<dbReference type="SUPFAM" id="SSF81442">
    <property type="entry name" value="Cytochrome c oxidase subunit I-like"/>
    <property type="match status" value="1"/>
</dbReference>
<dbReference type="EMBL" id="JXAK01000007">
    <property type="protein sequence ID" value="KIL41685.1"/>
    <property type="molecule type" value="Genomic_DNA"/>
</dbReference>
<comment type="caution">
    <text evidence="2">The sequence shown here is derived from an EMBL/GenBank/DDBJ whole genome shotgun (WGS) entry which is preliminary data.</text>
</comment>
<evidence type="ECO:0000313" key="3">
    <source>
        <dbReference type="Proteomes" id="UP000031967"/>
    </source>
</evidence>
<organism evidence="2 3">
    <name type="scientific">Gordoniibacillus kamchatkensis</name>
    <dbReference type="NCBI Taxonomy" id="1590651"/>
    <lineage>
        <taxon>Bacteria</taxon>
        <taxon>Bacillati</taxon>
        <taxon>Bacillota</taxon>
        <taxon>Bacilli</taxon>
        <taxon>Bacillales</taxon>
        <taxon>Paenibacillaceae</taxon>
        <taxon>Gordoniibacillus</taxon>
    </lineage>
</organism>